<organism evidence="5 6">
    <name type="scientific">Leucosporidium creatinivorum</name>
    <dbReference type="NCBI Taxonomy" id="106004"/>
    <lineage>
        <taxon>Eukaryota</taxon>
        <taxon>Fungi</taxon>
        <taxon>Dikarya</taxon>
        <taxon>Basidiomycota</taxon>
        <taxon>Pucciniomycotina</taxon>
        <taxon>Microbotryomycetes</taxon>
        <taxon>Leucosporidiales</taxon>
        <taxon>Leucosporidium</taxon>
    </lineage>
</organism>
<name>A0A1Y2ET47_9BASI</name>
<evidence type="ECO:0000313" key="6">
    <source>
        <dbReference type="Proteomes" id="UP000193467"/>
    </source>
</evidence>
<dbReference type="InterPro" id="IPR002068">
    <property type="entry name" value="A-crystallin/Hsp20_dom"/>
</dbReference>
<accession>A0A1Y2ET47</accession>
<sequence length="136" mass="15373">MSIVSHPLEAFFHAFDPHREHERGQRAPVTDIIEMEERQICYIELPGVGKGDVDINLTETSLSVKATVRKPAEYQSDKASFLLAERKYGIFAREFTVTRGSKDEDIKASMDAGLLRIEIPRRGKGVEETKKKIQVA</sequence>
<evidence type="ECO:0000256" key="3">
    <source>
        <dbReference type="RuleBase" id="RU003616"/>
    </source>
</evidence>
<dbReference type="InterPro" id="IPR008978">
    <property type="entry name" value="HSP20-like_chaperone"/>
</dbReference>
<dbReference type="Gene3D" id="2.60.40.790">
    <property type="match status" value="1"/>
</dbReference>
<dbReference type="InParanoid" id="A0A1Y2ET47"/>
<dbReference type="PROSITE" id="PS01031">
    <property type="entry name" value="SHSP"/>
    <property type="match status" value="1"/>
</dbReference>
<keyword evidence="1" id="KW-0346">Stress response</keyword>
<dbReference type="EMBL" id="MCGR01000042">
    <property type="protein sequence ID" value="ORY74326.1"/>
    <property type="molecule type" value="Genomic_DNA"/>
</dbReference>
<protein>
    <submittedName>
        <fullName evidence="5">HSP20-like chaperone</fullName>
    </submittedName>
</protein>
<dbReference type="Pfam" id="PF00011">
    <property type="entry name" value="HSP20"/>
    <property type="match status" value="1"/>
</dbReference>
<dbReference type="OrthoDB" id="1431247at2759"/>
<dbReference type="CDD" id="cd06464">
    <property type="entry name" value="ACD_sHsps-like"/>
    <property type="match status" value="1"/>
</dbReference>
<dbReference type="FunCoup" id="A0A1Y2ET47">
    <property type="interactions" value="179"/>
</dbReference>
<gene>
    <name evidence="5" type="ORF">BCR35DRAFT_333458</name>
</gene>
<dbReference type="PANTHER" id="PTHR11527">
    <property type="entry name" value="HEAT-SHOCK PROTEIN 20 FAMILY MEMBER"/>
    <property type="match status" value="1"/>
</dbReference>
<keyword evidence="6" id="KW-1185">Reference proteome</keyword>
<evidence type="ECO:0000256" key="1">
    <source>
        <dbReference type="ARBA" id="ARBA00023016"/>
    </source>
</evidence>
<dbReference type="AlphaFoldDB" id="A0A1Y2ET47"/>
<dbReference type="InterPro" id="IPR031107">
    <property type="entry name" value="Small_HSP"/>
</dbReference>
<comment type="similarity">
    <text evidence="2 3">Belongs to the small heat shock protein (HSP20) family.</text>
</comment>
<proteinExistence type="inferred from homology"/>
<dbReference type="Proteomes" id="UP000193467">
    <property type="component" value="Unassembled WGS sequence"/>
</dbReference>
<evidence type="ECO:0000313" key="5">
    <source>
        <dbReference type="EMBL" id="ORY74326.1"/>
    </source>
</evidence>
<dbReference type="STRING" id="106004.A0A1Y2ET47"/>
<evidence type="ECO:0000259" key="4">
    <source>
        <dbReference type="PROSITE" id="PS01031"/>
    </source>
</evidence>
<dbReference type="SUPFAM" id="SSF49764">
    <property type="entry name" value="HSP20-like chaperones"/>
    <property type="match status" value="1"/>
</dbReference>
<reference evidence="5 6" key="1">
    <citation type="submission" date="2016-07" db="EMBL/GenBank/DDBJ databases">
        <title>Pervasive Adenine N6-methylation of Active Genes in Fungi.</title>
        <authorList>
            <consortium name="DOE Joint Genome Institute"/>
            <person name="Mondo S.J."/>
            <person name="Dannebaum R.O."/>
            <person name="Kuo R.C."/>
            <person name="Labutti K."/>
            <person name="Haridas S."/>
            <person name="Kuo A."/>
            <person name="Salamov A."/>
            <person name="Ahrendt S.R."/>
            <person name="Lipzen A."/>
            <person name="Sullivan W."/>
            <person name="Andreopoulos W.B."/>
            <person name="Clum A."/>
            <person name="Lindquist E."/>
            <person name="Daum C."/>
            <person name="Ramamoorthy G.K."/>
            <person name="Gryganskyi A."/>
            <person name="Culley D."/>
            <person name="Magnuson J.K."/>
            <person name="James T.Y."/>
            <person name="O'Malley M.A."/>
            <person name="Stajich J.E."/>
            <person name="Spatafora J.W."/>
            <person name="Visel A."/>
            <person name="Grigoriev I.V."/>
        </authorList>
    </citation>
    <scope>NUCLEOTIDE SEQUENCE [LARGE SCALE GENOMIC DNA]</scope>
    <source>
        <strain evidence="5 6">62-1032</strain>
    </source>
</reference>
<feature type="domain" description="SHSP" evidence="4">
    <location>
        <begin position="20"/>
        <end position="136"/>
    </location>
</feature>
<evidence type="ECO:0000256" key="2">
    <source>
        <dbReference type="PROSITE-ProRule" id="PRU00285"/>
    </source>
</evidence>
<comment type="caution">
    <text evidence="5">The sequence shown here is derived from an EMBL/GenBank/DDBJ whole genome shotgun (WGS) entry which is preliminary data.</text>
</comment>